<sequence length="369" mass="42220">MSNTLAISERDARRMAINAQHLAGPVPDLHQVLGSLRCLQLDPIDVVARSHQTVLWSRLNTRIDLDELIYRDQVLFEYWAHAASIVLTEDLPIHHYLMRRYPGPKSAEGKRVAAWLEANGRLRTRILEELAEKGPLPSRAIEDEAERAWRSSGWTEGRNVERMLDILLIQGHVRVAGRRGRARLWGLTRWPEFEPLSDREVTRQAAGRALKALGVGRQRDVFDHFTRGRYPDLAEVLETSPEIRKATVGGEEGWYVHEDSLDQPQWQPREATILSPFDNLICDRNRTERLWGFVFRNEMYVPKAKRQYGYYVMPVLAGDELVGRIAPRADRKAGRLLLEGVYTDHDVTRALESLEAFALGRSFGDSVSL</sequence>
<keyword evidence="2" id="KW-1185">Reference proteome</keyword>
<dbReference type="RefSeq" id="WP_181614292.1">
    <property type="nucleotide sequence ID" value="NZ_BAABAM010000019.1"/>
</dbReference>
<accession>A0A7W0CQX6</accession>
<dbReference type="Pfam" id="PF06224">
    <property type="entry name" value="AlkZ-like"/>
    <property type="match status" value="1"/>
</dbReference>
<dbReference type="AlphaFoldDB" id="A0A7W0CQX6"/>
<dbReference type="PANTHER" id="PTHR30528:SF0">
    <property type="entry name" value="CYTOPLASMIC PROTEIN"/>
    <property type="match status" value="1"/>
</dbReference>
<dbReference type="EMBL" id="JACDUR010000007">
    <property type="protein sequence ID" value="MBA2895563.1"/>
    <property type="molecule type" value="Genomic_DNA"/>
</dbReference>
<comment type="caution">
    <text evidence="1">The sequence shown here is derived from an EMBL/GenBank/DDBJ whole genome shotgun (WGS) entry which is preliminary data.</text>
</comment>
<dbReference type="PANTHER" id="PTHR30528">
    <property type="entry name" value="CYTOPLASMIC PROTEIN"/>
    <property type="match status" value="1"/>
</dbReference>
<protein>
    <recommendedName>
        <fullName evidence="3">Winged helix-turn-helix domain-containing protein</fullName>
    </recommendedName>
</protein>
<name>A0A7W0CQX6_9ACTN</name>
<organism evidence="1 2">
    <name type="scientific">Nonomuraea soli</name>
    <dbReference type="NCBI Taxonomy" id="1032476"/>
    <lineage>
        <taxon>Bacteria</taxon>
        <taxon>Bacillati</taxon>
        <taxon>Actinomycetota</taxon>
        <taxon>Actinomycetes</taxon>
        <taxon>Streptosporangiales</taxon>
        <taxon>Streptosporangiaceae</taxon>
        <taxon>Nonomuraea</taxon>
    </lineage>
</organism>
<reference evidence="1 2" key="1">
    <citation type="submission" date="2020-07" db="EMBL/GenBank/DDBJ databases">
        <title>Genomic Encyclopedia of Type Strains, Phase IV (KMG-IV): sequencing the most valuable type-strain genomes for metagenomic binning, comparative biology and taxonomic classification.</title>
        <authorList>
            <person name="Goeker M."/>
        </authorList>
    </citation>
    <scope>NUCLEOTIDE SEQUENCE [LARGE SCALE GENOMIC DNA]</scope>
    <source>
        <strain evidence="1 2">DSM 45533</strain>
    </source>
</reference>
<gene>
    <name evidence="1" type="ORF">HNR30_006949</name>
</gene>
<proteinExistence type="predicted"/>
<dbReference type="Proteomes" id="UP000530928">
    <property type="component" value="Unassembled WGS sequence"/>
</dbReference>
<dbReference type="InterPro" id="IPR009351">
    <property type="entry name" value="AlkZ-like"/>
</dbReference>
<evidence type="ECO:0008006" key="3">
    <source>
        <dbReference type="Google" id="ProtNLM"/>
    </source>
</evidence>
<evidence type="ECO:0000313" key="1">
    <source>
        <dbReference type="EMBL" id="MBA2895563.1"/>
    </source>
</evidence>
<evidence type="ECO:0000313" key="2">
    <source>
        <dbReference type="Proteomes" id="UP000530928"/>
    </source>
</evidence>